<dbReference type="PANTHER" id="PTHR34406:SF1">
    <property type="entry name" value="PROTEIN YCEI"/>
    <property type="match status" value="1"/>
</dbReference>
<keyword evidence="1" id="KW-0732">Signal</keyword>
<feature type="chain" id="PRO_5047472202" evidence="1">
    <location>
        <begin position="36"/>
        <end position="198"/>
    </location>
</feature>
<dbReference type="SMART" id="SM00867">
    <property type="entry name" value="YceI"/>
    <property type="match status" value="1"/>
</dbReference>
<dbReference type="RefSeq" id="WP_194034095.1">
    <property type="nucleotide sequence ID" value="NZ_CP063657.1"/>
</dbReference>
<reference evidence="3 4" key="1">
    <citation type="submission" date="2020-10" db="EMBL/GenBank/DDBJ databases">
        <title>complete genome sequencing of Lysobacter sp. H23M41.</title>
        <authorList>
            <person name="Bae J.-W."/>
            <person name="Lee S.-Y."/>
        </authorList>
    </citation>
    <scope>NUCLEOTIDE SEQUENCE [LARGE SCALE GENOMIC DNA]</scope>
    <source>
        <strain evidence="3 4">H23M41</strain>
    </source>
</reference>
<evidence type="ECO:0000256" key="1">
    <source>
        <dbReference type="SAM" id="SignalP"/>
    </source>
</evidence>
<name>A0A7S6ZU08_9GAMM</name>
<dbReference type="InterPro" id="IPR007372">
    <property type="entry name" value="Lipid/polyisoprenoid-bd_YceI"/>
</dbReference>
<dbReference type="PANTHER" id="PTHR34406">
    <property type="entry name" value="PROTEIN YCEI"/>
    <property type="match status" value="1"/>
</dbReference>
<gene>
    <name evidence="3" type="ORF">INQ42_09765</name>
</gene>
<sequence>MINPSRPNPARTRPGLLQVLSLAAGLAFASSGVVAADYVQAPGSTLTFASSFEGEIFTGHFASFTTRLRFDPQQLDDANLDVTIPLASATTANPERDDTLQGGDFFASKLFPQARFVATRFRHLGEDRYAADGTLSLRDAKHPVTLTFTWKDGATPVLAGRASVDRLAFGVGGGDWSDPGMIPAKVAVSTRVNFAPAP</sequence>
<organism evidence="3 4">
    <name type="scientific">Novilysobacter avium</name>
    <dbReference type="NCBI Taxonomy" id="2781023"/>
    <lineage>
        <taxon>Bacteria</taxon>
        <taxon>Pseudomonadati</taxon>
        <taxon>Pseudomonadota</taxon>
        <taxon>Gammaproteobacteria</taxon>
        <taxon>Lysobacterales</taxon>
        <taxon>Lysobacteraceae</taxon>
        <taxon>Novilysobacter</taxon>
    </lineage>
</organism>
<proteinExistence type="predicted"/>
<feature type="signal peptide" evidence="1">
    <location>
        <begin position="1"/>
        <end position="35"/>
    </location>
</feature>
<evidence type="ECO:0000313" key="3">
    <source>
        <dbReference type="EMBL" id="QOW21528.1"/>
    </source>
</evidence>
<dbReference type="Proteomes" id="UP000593932">
    <property type="component" value="Chromosome"/>
</dbReference>
<protein>
    <submittedName>
        <fullName evidence="3">YceI family protein</fullName>
    </submittedName>
</protein>
<dbReference type="Pfam" id="PF04264">
    <property type="entry name" value="YceI"/>
    <property type="match status" value="1"/>
</dbReference>
<dbReference type="InterPro" id="IPR036761">
    <property type="entry name" value="TTHA0802/YceI-like_sf"/>
</dbReference>
<dbReference type="SUPFAM" id="SSF101874">
    <property type="entry name" value="YceI-like"/>
    <property type="match status" value="1"/>
</dbReference>
<dbReference type="Gene3D" id="2.40.128.110">
    <property type="entry name" value="Lipid/polyisoprenoid-binding, YceI-like"/>
    <property type="match status" value="1"/>
</dbReference>
<evidence type="ECO:0000259" key="2">
    <source>
        <dbReference type="SMART" id="SM00867"/>
    </source>
</evidence>
<dbReference type="EMBL" id="CP063657">
    <property type="protein sequence ID" value="QOW21528.1"/>
    <property type="molecule type" value="Genomic_DNA"/>
</dbReference>
<evidence type="ECO:0000313" key="4">
    <source>
        <dbReference type="Proteomes" id="UP000593932"/>
    </source>
</evidence>
<accession>A0A7S6ZU08</accession>
<feature type="domain" description="Lipid/polyisoprenoid-binding YceI-like" evidence="2">
    <location>
        <begin position="37"/>
        <end position="195"/>
    </location>
</feature>
<keyword evidence="4" id="KW-1185">Reference proteome</keyword>